<keyword evidence="7" id="KW-0157">Chromophore</keyword>
<dbReference type="InterPro" id="IPR000276">
    <property type="entry name" value="GPCR_Rhodpsn"/>
</dbReference>
<evidence type="ECO:0000256" key="6">
    <source>
        <dbReference type="ARBA" id="ARBA00022989"/>
    </source>
</evidence>
<feature type="transmembrane region" description="Helical" evidence="13">
    <location>
        <begin position="161"/>
        <end position="187"/>
    </location>
</feature>
<evidence type="ECO:0000256" key="9">
    <source>
        <dbReference type="ARBA" id="ARBA00023136"/>
    </source>
</evidence>
<dbReference type="InterPro" id="IPR017452">
    <property type="entry name" value="GPCR_Rhodpsn_7TM"/>
</dbReference>
<evidence type="ECO:0000256" key="2">
    <source>
        <dbReference type="ARBA" id="ARBA00022543"/>
    </source>
</evidence>
<dbReference type="GO" id="GO:0004930">
    <property type="term" value="F:G protein-coupled receptor activity"/>
    <property type="evidence" value="ECO:0007669"/>
    <property type="project" value="UniProtKB-KW"/>
</dbReference>
<evidence type="ECO:0000256" key="3">
    <source>
        <dbReference type="ARBA" id="ARBA00022606"/>
    </source>
</evidence>
<reference evidence="15" key="1">
    <citation type="submission" date="2020-12" db="EMBL/GenBank/DDBJ databases">
        <title>Neural signatures in transcriptome of heterophyid trematode Cryptocolyle lingua.</title>
        <authorList>
            <person name="Gorbushin A.M."/>
            <person name="Tolstenkov O."/>
        </authorList>
    </citation>
    <scope>NUCLEOTIDE SEQUENCE</scope>
</reference>
<dbReference type="GO" id="GO:0009881">
    <property type="term" value="F:photoreceptor activity"/>
    <property type="evidence" value="ECO:0007669"/>
    <property type="project" value="UniProtKB-KW"/>
</dbReference>
<gene>
    <name evidence="15" type="primary">OPN3</name>
</gene>
<dbReference type="EMBL" id="MW361092">
    <property type="protein sequence ID" value="QQY02470.1"/>
    <property type="molecule type" value="mRNA"/>
</dbReference>
<evidence type="ECO:0000313" key="15">
    <source>
        <dbReference type="EMBL" id="QQY02470.1"/>
    </source>
</evidence>
<keyword evidence="11" id="KW-0807">Transducer</keyword>
<dbReference type="Gene3D" id="1.20.1070.10">
    <property type="entry name" value="Rhodopsin 7-helix transmembrane proteins"/>
    <property type="match status" value="1"/>
</dbReference>
<organism evidence="15">
    <name type="scientific">Cryptocotyle lingua</name>
    <dbReference type="NCBI Taxonomy" id="66766"/>
    <lineage>
        <taxon>Eukaryota</taxon>
        <taxon>Metazoa</taxon>
        <taxon>Spiralia</taxon>
        <taxon>Lophotrochozoa</taxon>
        <taxon>Platyhelminthes</taxon>
        <taxon>Trematoda</taxon>
        <taxon>Digenea</taxon>
        <taxon>Opisthorchiida</taxon>
        <taxon>Opisthorchiata</taxon>
        <taxon>Heterophyidae</taxon>
        <taxon>Cryptocotyle</taxon>
    </lineage>
</organism>
<dbReference type="AlphaFoldDB" id="A0A7U0YEG5"/>
<sequence>MNSTAHVLPNNLLVAPYLNNTEYADIILLHWYKFAEPESVYFYLLGACATIIGLSAIAANSLIIIAYISTKSLRSSCNWFTINLAISDIGLSITCCFPMKAVAMFQRKWIWGKVGCDFYGVSGGLFGFASIATLATIAYLRYNTIAQVQTWSNTVTRRKAIFALLAIWLWSATWPMLPYFGLGRWVLEGFLTGCTFDYISNDRSSRVFSLCLFFGGFICPVLLICFSYARIIWLIRASKRHLCQSTPRDGTDTQEIPCKELLSLRAIKTIALLIFTFLVAWGPYACVCILSVFGYQKHLTPWTTELPGLFAKTGALFNPIIYVFRHKRIRKRISRRYPRLQSFLSKQPHPSTLAHMKQNQTPSVRTTSKRSFSDGNLTTHSGTRSSDHSNLELERLRC</sequence>
<feature type="compositionally biased region" description="Polar residues" evidence="12">
    <location>
        <begin position="357"/>
        <end position="384"/>
    </location>
</feature>
<accession>A0A7U0YEG5</accession>
<evidence type="ECO:0000256" key="1">
    <source>
        <dbReference type="ARBA" id="ARBA00004141"/>
    </source>
</evidence>
<keyword evidence="8" id="KW-0297">G-protein coupled receptor</keyword>
<keyword evidence="9 13" id="KW-0472">Membrane</keyword>
<keyword evidence="6 13" id="KW-1133">Transmembrane helix</keyword>
<dbReference type="GO" id="GO:0016020">
    <property type="term" value="C:membrane"/>
    <property type="evidence" value="ECO:0007669"/>
    <property type="project" value="UniProtKB-SubCell"/>
</dbReference>
<keyword evidence="3" id="KW-0716">Sensory transduction</keyword>
<dbReference type="PROSITE" id="PS50262">
    <property type="entry name" value="G_PROTEIN_RECEP_F1_2"/>
    <property type="match status" value="1"/>
</dbReference>
<dbReference type="PANTHER" id="PTHR24240">
    <property type="entry name" value="OPSIN"/>
    <property type="match status" value="1"/>
</dbReference>
<feature type="region of interest" description="Disordered" evidence="12">
    <location>
        <begin position="351"/>
        <end position="398"/>
    </location>
</feature>
<evidence type="ECO:0000256" key="10">
    <source>
        <dbReference type="ARBA" id="ARBA00023170"/>
    </source>
</evidence>
<feature type="transmembrane region" description="Helical" evidence="13">
    <location>
        <begin position="40"/>
        <end position="68"/>
    </location>
</feature>
<protein>
    <submittedName>
        <fullName evidence="15">Opsin 3</fullName>
    </submittedName>
</protein>
<feature type="domain" description="G-protein coupled receptors family 1 profile" evidence="14">
    <location>
        <begin position="59"/>
        <end position="322"/>
    </location>
</feature>
<evidence type="ECO:0000256" key="4">
    <source>
        <dbReference type="ARBA" id="ARBA00022692"/>
    </source>
</evidence>
<evidence type="ECO:0000256" key="8">
    <source>
        <dbReference type="ARBA" id="ARBA00023040"/>
    </source>
</evidence>
<evidence type="ECO:0000256" key="11">
    <source>
        <dbReference type="ARBA" id="ARBA00023224"/>
    </source>
</evidence>
<dbReference type="InterPro" id="IPR050125">
    <property type="entry name" value="GPCR_opsins"/>
</dbReference>
<name>A0A7U0YEG5_9TREM</name>
<dbReference type="SUPFAM" id="SSF81321">
    <property type="entry name" value="Family A G protein-coupled receptor-like"/>
    <property type="match status" value="1"/>
</dbReference>
<dbReference type="PROSITE" id="PS00238">
    <property type="entry name" value="OPSIN"/>
    <property type="match status" value="1"/>
</dbReference>
<feature type="transmembrane region" description="Helical" evidence="13">
    <location>
        <begin position="80"/>
        <end position="106"/>
    </location>
</feature>
<evidence type="ECO:0000256" key="5">
    <source>
        <dbReference type="ARBA" id="ARBA00022925"/>
    </source>
</evidence>
<keyword evidence="2" id="KW-0600">Photoreceptor protein</keyword>
<dbReference type="PRINTS" id="PR00237">
    <property type="entry name" value="GPCRRHODOPSN"/>
</dbReference>
<dbReference type="GO" id="GO:0007602">
    <property type="term" value="P:phototransduction"/>
    <property type="evidence" value="ECO:0007669"/>
    <property type="project" value="UniProtKB-KW"/>
</dbReference>
<dbReference type="InterPro" id="IPR027430">
    <property type="entry name" value="Retinal_BS"/>
</dbReference>
<feature type="transmembrane region" description="Helical" evidence="13">
    <location>
        <begin position="306"/>
        <end position="324"/>
    </location>
</feature>
<proteinExistence type="evidence at transcript level"/>
<keyword evidence="10" id="KW-0675">Receptor</keyword>
<evidence type="ECO:0000259" key="14">
    <source>
        <dbReference type="PROSITE" id="PS50262"/>
    </source>
</evidence>
<comment type="subcellular location">
    <subcellularLocation>
        <location evidence="1">Membrane</location>
        <topology evidence="1">Multi-pass membrane protein</topology>
    </subcellularLocation>
</comment>
<feature type="transmembrane region" description="Helical" evidence="13">
    <location>
        <begin position="270"/>
        <end position="294"/>
    </location>
</feature>
<keyword evidence="5" id="KW-0681">Retinal protein</keyword>
<evidence type="ECO:0000256" key="12">
    <source>
        <dbReference type="SAM" id="MobiDB-lite"/>
    </source>
</evidence>
<evidence type="ECO:0000256" key="13">
    <source>
        <dbReference type="SAM" id="Phobius"/>
    </source>
</evidence>
<feature type="transmembrane region" description="Helical" evidence="13">
    <location>
        <begin position="118"/>
        <end position="140"/>
    </location>
</feature>
<feature type="compositionally biased region" description="Basic and acidic residues" evidence="12">
    <location>
        <begin position="385"/>
        <end position="398"/>
    </location>
</feature>
<feature type="transmembrane region" description="Helical" evidence="13">
    <location>
        <begin position="207"/>
        <end position="229"/>
    </location>
</feature>
<evidence type="ECO:0000256" key="7">
    <source>
        <dbReference type="ARBA" id="ARBA00022991"/>
    </source>
</evidence>
<dbReference type="Pfam" id="PF00001">
    <property type="entry name" value="7tm_1"/>
    <property type="match status" value="1"/>
</dbReference>
<keyword evidence="4 13" id="KW-0812">Transmembrane</keyword>